<reference evidence="3" key="1">
    <citation type="submission" date="2009-01" db="EMBL/GenBank/DDBJ databases">
        <title>Complete sequence of chromosome Cyanothece sp. PCC 7425.</title>
        <authorList>
            <consortium name="US DOE Joint Genome Institute"/>
            <person name="Lucas S."/>
            <person name="Copeland A."/>
            <person name="Lapidus A."/>
            <person name="Glavina del Rio T."/>
            <person name="Dalin E."/>
            <person name="Tice H."/>
            <person name="Bruce D."/>
            <person name="Goodwin L."/>
            <person name="Pitluck S."/>
            <person name="Sims D."/>
            <person name="Meineke L."/>
            <person name="Brettin T."/>
            <person name="Detter J.C."/>
            <person name="Han C."/>
            <person name="Larimer F."/>
            <person name="Land M."/>
            <person name="Hauser L."/>
            <person name="Kyrpides N."/>
            <person name="Ovchinnikova G."/>
            <person name="Liberton M."/>
            <person name="Stoeckel J."/>
            <person name="Banerjee A."/>
            <person name="Singh A."/>
            <person name="Page L."/>
            <person name="Sato H."/>
            <person name="Zhao L."/>
            <person name="Sherman L."/>
            <person name="Pakrasi H."/>
            <person name="Richardson P."/>
        </authorList>
    </citation>
    <scope>NUCLEOTIDE SEQUENCE</scope>
    <source>
        <strain evidence="3">PCC 7425</strain>
    </source>
</reference>
<dbReference type="KEGG" id="cyn:Cyan7425_3305"/>
<gene>
    <name evidence="3" type="ordered locus">Cyan7425_3305</name>
</gene>
<feature type="compositionally biased region" description="Low complexity" evidence="2">
    <location>
        <begin position="38"/>
        <end position="51"/>
    </location>
</feature>
<sequence>MTRKRLGDLLREEAGEPLTPVSSPPPAPASRSRRRKPAASPAAQQNEIAAPAPAPAPSAHDLPVVDPATTIAQLETALAQSHRHEQELISQQQDLQQQLAACQARAQSLQSDLTEMRSQLQEQQTLVTQLQTEHHQIQALQSQLEEARQVILQLSAPPAIESPPPPKPLRAPEPTPQRPPIAVALMTARQEAIQAATRGTHTEELNAEASKTSPAKPYRFERLGWTPLSNHLIQPKPYEAKLSDADLGWVD</sequence>
<dbReference type="Gene3D" id="1.10.287.2610">
    <property type="match status" value="1"/>
</dbReference>
<feature type="region of interest" description="Disordered" evidence="2">
    <location>
        <begin position="198"/>
        <end position="218"/>
    </location>
</feature>
<evidence type="ECO:0000313" key="3">
    <source>
        <dbReference type="EMBL" id="ACL45630.1"/>
    </source>
</evidence>
<feature type="compositionally biased region" description="Basic and acidic residues" evidence="2">
    <location>
        <begin position="1"/>
        <end position="14"/>
    </location>
</feature>
<proteinExistence type="predicted"/>
<name>B8HPS1_CYAP4</name>
<protein>
    <submittedName>
        <fullName evidence="3">Uncharacterized protein</fullName>
    </submittedName>
</protein>
<dbReference type="HOGENOM" id="CLU_1105705_0_0_3"/>
<dbReference type="EMBL" id="CP001344">
    <property type="protein sequence ID" value="ACL45630.1"/>
    <property type="molecule type" value="Genomic_DNA"/>
</dbReference>
<keyword evidence="1" id="KW-0175">Coiled coil</keyword>
<organism evidence="3">
    <name type="scientific">Cyanothece sp. (strain PCC 7425 / ATCC 29141)</name>
    <dbReference type="NCBI Taxonomy" id="395961"/>
    <lineage>
        <taxon>Bacteria</taxon>
        <taxon>Bacillati</taxon>
        <taxon>Cyanobacteriota</taxon>
        <taxon>Cyanophyceae</taxon>
        <taxon>Gomontiellales</taxon>
        <taxon>Cyanothecaceae</taxon>
        <taxon>Cyanothece</taxon>
    </lineage>
</organism>
<dbReference type="AlphaFoldDB" id="B8HPS1"/>
<dbReference type="STRING" id="395961.Cyan7425_3305"/>
<accession>B8HPS1</accession>
<evidence type="ECO:0000256" key="1">
    <source>
        <dbReference type="SAM" id="Coils"/>
    </source>
</evidence>
<feature type="coiled-coil region" evidence="1">
    <location>
        <begin position="85"/>
        <end position="150"/>
    </location>
</feature>
<evidence type="ECO:0000256" key="2">
    <source>
        <dbReference type="SAM" id="MobiDB-lite"/>
    </source>
</evidence>
<feature type="region of interest" description="Disordered" evidence="2">
    <location>
        <begin position="1"/>
        <end position="67"/>
    </location>
</feature>